<name>K5X117_PHACS</name>
<feature type="binding site" description="axial binding residue" evidence="13">
    <location>
        <position position="434"/>
    </location>
    <ligand>
        <name>heme</name>
        <dbReference type="ChEBI" id="CHEBI:30413"/>
    </ligand>
    <ligandPart>
        <name>Fe</name>
        <dbReference type="ChEBI" id="CHEBI:18248"/>
    </ligandPart>
</feature>
<dbReference type="GeneID" id="18920795"/>
<proteinExistence type="inferred from homology"/>
<evidence type="ECO:0000256" key="3">
    <source>
        <dbReference type="ARBA" id="ARBA00005179"/>
    </source>
</evidence>
<comment type="similarity">
    <text evidence="4 14">Belongs to the cytochrome P450 family.</text>
</comment>
<evidence type="ECO:0000256" key="15">
    <source>
        <dbReference type="SAM" id="Phobius"/>
    </source>
</evidence>
<dbReference type="PANTHER" id="PTHR46300:SF7">
    <property type="entry name" value="P450, PUTATIVE (EUROFUNG)-RELATED"/>
    <property type="match status" value="1"/>
</dbReference>
<dbReference type="PRINTS" id="PR00463">
    <property type="entry name" value="EP450I"/>
</dbReference>
<dbReference type="Pfam" id="PF00067">
    <property type="entry name" value="p450"/>
    <property type="match status" value="1"/>
</dbReference>
<evidence type="ECO:0000256" key="11">
    <source>
        <dbReference type="ARBA" id="ARBA00023033"/>
    </source>
</evidence>
<dbReference type="GO" id="GO:0016020">
    <property type="term" value="C:membrane"/>
    <property type="evidence" value="ECO:0007669"/>
    <property type="project" value="UniProtKB-SubCell"/>
</dbReference>
<keyword evidence="9 14" id="KW-0560">Oxidoreductase</keyword>
<dbReference type="PROSITE" id="PS00086">
    <property type="entry name" value="CYTOCHROME_P450"/>
    <property type="match status" value="1"/>
</dbReference>
<dbReference type="PRINTS" id="PR00385">
    <property type="entry name" value="P450"/>
</dbReference>
<gene>
    <name evidence="16" type="ORF">PHACADRAFT_92801</name>
</gene>
<evidence type="ECO:0000256" key="14">
    <source>
        <dbReference type="RuleBase" id="RU000461"/>
    </source>
</evidence>
<evidence type="ECO:0000256" key="9">
    <source>
        <dbReference type="ARBA" id="ARBA00023002"/>
    </source>
</evidence>
<dbReference type="OrthoDB" id="2789670at2759"/>
<evidence type="ECO:0000256" key="13">
    <source>
        <dbReference type="PIRSR" id="PIRSR602401-1"/>
    </source>
</evidence>
<evidence type="ECO:0000256" key="7">
    <source>
        <dbReference type="ARBA" id="ARBA00022723"/>
    </source>
</evidence>
<dbReference type="AlphaFoldDB" id="K5X117"/>
<dbReference type="CDD" id="cd11065">
    <property type="entry name" value="CYP64-like"/>
    <property type="match status" value="1"/>
</dbReference>
<dbReference type="SUPFAM" id="SSF48264">
    <property type="entry name" value="Cytochrome P450"/>
    <property type="match status" value="1"/>
</dbReference>
<evidence type="ECO:0000256" key="1">
    <source>
        <dbReference type="ARBA" id="ARBA00001971"/>
    </source>
</evidence>
<organism evidence="16 17">
    <name type="scientific">Phanerochaete carnosa (strain HHB-10118-sp)</name>
    <name type="common">White-rot fungus</name>
    <name type="synonym">Peniophora carnosa</name>
    <dbReference type="NCBI Taxonomy" id="650164"/>
    <lineage>
        <taxon>Eukaryota</taxon>
        <taxon>Fungi</taxon>
        <taxon>Dikarya</taxon>
        <taxon>Basidiomycota</taxon>
        <taxon>Agaricomycotina</taxon>
        <taxon>Agaricomycetes</taxon>
        <taxon>Polyporales</taxon>
        <taxon>Phanerochaetaceae</taxon>
        <taxon>Phanerochaete</taxon>
    </lineage>
</organism>
<keyword evidence="12 15" id="KW-0472">Membrane</keyword>
<dbReference type="Proteomes" id="UP000008370">
    <property type="component" value="Unassembled WGS sequence"/>
</dbReference>
<dbReference type="InterPro" id="IPR002401">
    <property type="entry name" value="Cyt_P450_E_grp-I"/>
</dbReference>
<dbReference type="GO" id="GO:0020037">
    <property type="term" value="F:heme binding"/>
    <property type="evidence" value="ECO:0007669"/>
    <property type="project" value="InterPro"/>
</dbReference>
<dbReference type="GO" id="GO:0005506">
    <property type="term" value="F:iron ion binding"/>
    <property type="evidence" value="ECO:0007669"/>
    <property type="project" value="InterPro"/>
</dbReference>
<keyword evidence="7 13" id="KW-0479">Metal-binding</keyword>
<dbReference type="InterPro" id="IPR050364">
    <property type="entry name" value="Cytochrome_P450_fung"/>
</dbReference>
<keyword evidence="6 15" id="KW-0812">Transmembrane</keyword>
<evidence type="ECO:0000256" key="5">
    <source>
        <dbReference type="ARBA" id="ARBA00022617"/>
    </source>
</evidence>
<evidence type="ECO:0000313" key="17">
    <source>
        <dbReference type="Proteomes" id="UP000008370"/>
    </source>
</evidence>
<evidence type="ECO:0000256" key="10">
    <source>
        <dbReference type="ARBA" id="ARBA00023004"/>
    </source>
</evidence>
<comment type="subcellular location">
    <subcellularLocation>
        <location evidence="2">Membrane</location>
        <topology evidence="2">Single-pass membrane protein</topology>
    </subcellularLocation>
</comment>
<evidence type="ECO:0000256" key="8">
    <source>
        <dbReference type="ARBA" id="ARBA00022989"/>
    </source>
</evidence>
<keyword evidence="5 13" id="KW-0349">Heme</keyword>
<accession>K5X117</accession>
<reference evidence="16" key="1">
    <citation type="journal article" date="2012" name="BMC Genomics">
        <title>Comparative genomics of the white-rot fungi, Phanerochaete carnosa and P. chrysosporium, to elucidate the genetic basis of the distinct wood types they colonize.</title>
        <authorList>
            <person name="Suzuki H."/>
            <person name="MacDonald J."/>
            <person name="Syed K."/>
            <person name="Salamov A."/>
            <person name="Hori C."/>
            <person name="Aerts A."/>
            <person name="Henrissat B."/>
            <person name="Wiebenga A."/>
            <person name="vanKuyk P.A."/>
            <person name="Barry K."/>
            <person name="Lindquist E."/>
            <person name="LaButti K."/>
            <person name="Lapidus A."/>
            <person name="Lucas S."/>
            <person name="Coutinho P."/>
            <person name="Gong Y."/>
            <person name="Samejima M."/>
            <person name="Mahadevan R."/>
            <person name="Abou-Zaid M."/>
            <person name="de Vries R.P."/>
            <person name="Igarashi K."/>
            <person name="Yadav J.S."/>
            <person name="Grigoriev I.V."/>
            <person name="Master E.R."/>
        </authorList>
    </citation>
    <scope>NUCLEOTIDE SEQUENCE [LARGE SCALE GENOMIC DNA]</scope>
    <source>
        <strain evidence="16">HHB-10118-sp</strain>
    </source>
</reference>
<dbReference type="InterPro" id="IPR036396">
    <property type="entry name" value="Cyt_P450_sf"/>
</dbReference>
<dbReference type="KEGG" id="pco:PHACADRAFT_92801"/>
<comment type="cofactor">
    <cofactor evidence="1 13">
        <name>heme</name>
        <dbReference type="ChEBI" id="CHEBI:30413"/>
    </cofactor>
</comment>
<dbReference type="EMBL" id="JH930471">
    <property type="protein sequence ID" value="EKM56447.1"/>
    <property type="molecule type" value="Genomic_DNA"/>
</dbReference>
<evidence type="ECO:0000256" key="4">
    <source>
        <dbReference type="ARBA" id="ARBA00010617"/>
    </source>
</evidence>
<comment type="pathway">
    <text evidence="3">Secondary metabolite biosynthesis.</text>
</comment>
<keyword evidence="11 14" id="KW-0503">Monooxygenase</keyword>
<dbReference type="InParanoid" id="K5X117"/>
<evidence type="ECO:0008006" key="18">
    <source>
        <dbReference type="Google" id="ProtNLM"/>
    </source>
</evidence>
<protein>
    <recommendedName>
        <fullName evidence="18">Cytochrome P450</fullName>
    </recommendedName>
</protein>
<dbReference type="HOGENOM" id="CLU_001570_2_3_1"/>
<dbReference type="InterPro" id="IPR017972">
    <property type="entry name" value="Cyt_P450_CS"/>
</dbReference>
<dbReference type="Gene3D" id="1.10.630.10">
    <property type="entry name" value="Cytochrome P450"/>
    <property type="match status" value="1"/>
</dbReference>
<sequence length="506" mass="57153">MAVILLTNVDALWLAFLGYLLYHVGRKLGRRAAHKGLQARSKPPGPPGPPFVGNTYQIPRDRQWLKFDEWIKHYGACSRSIYSDRPQAVMAGELVGWDLGLGYAPGPHSPRFREFRRLFQQFMGPRAAQEPTLLAAQEKHATKLLYRLLIAPGNFMTHVRQSTGASILYLTYGYEVSDDVNEDPLVNIAEEAMQGFAHASDPGAYLVDTVPWLKYVPDWFPGATFKKDVKVMRRSRERLYDVPYDFVRRDMAKGAVPSSFVSSYIDEKGEPTLMEEELIKAAAASLYSGGADTTPSSLASFILVVTLYPEIQERAQAELDSLIGGSWQRLPSFADRPRLPYVEAIVLEVLRWNPSVPLGLAHRLSQDDVYNGYHFAKGTIFWANIWTMLHDEKVFPEPSKFMPDRFLDGNGRLRSLSRLEDPAVLGFGFGRRICPGMYFAHNSVFIAIARMLYVFNFSKTRDHVGNEITPEIEYGGFISHPRPFPCSISPRSKAMADLILHTLRIE</sequence>
<dbReference type="InterPro" id="IPR001128">
    <property type="entry name" value="Cyt_P450"/>
</dbReference>
<keyword evidence="10 13" id="KW-0408">Iron</keyword>
<feature type="transmembrane region" description="Helical" evidence="15">
    <location>
        <begin position="6"/>
        <end position="25"/>
    </location>
</feature>
<evidence type="ECO:0000256" key="2">
    <source>
        <dbReference type="ARBA" id="ARBA00004167"/>
    </source>
</evidence>
<keyword evidence="17" id="KW-1185">Reference proteome</keyword>
<dbReference type="PANTHER" id="PTHR46300">
    <property type="entry name" value="P450, PUTATIVE (EUROFUNG)-RELATED-RELATED"/>
    <property type="match status" value="1"/>
</dbReference>
<evidence type="ECO:0000256" key="12">
    <source>
        <dbReference type="ARBA" id="ARBA00023136"/>
    </source>
</evidence>
<dbReference type="GO" id="GO:0016705">
    <property type="term" value="F:oxidoreductase activity, acting on paired donors, with incorporation or reduction of molecular oxygen"/>
    <property type="evidence" value="ECO:0007669"/>
    <property type="project" value="InterPro"/>
</dbReference>
<evidence type="ECO:0000313" key="16">
    <source>
        <dbReference type="EMBL" id="EKM56447.1"/>
    </source>
</evidence>
<dbReference type="GO" id="GO:0004497">
    <property type="term" value="F:monooxygenase activity"/>
    <property type="evidence" value="ECO:0007669"/>
    <property type="project" value="UniProtKB-KW"/>
</dbReference>
<evidence type="ECO:0000256" key="6">
    <source>
        <dbReference type="ARBA" id="ARBA00022692"/>
    </source>
</evidence>
<dbReference type="RefSeq" id="XP_007394296.1">
    <property type="nucleotide sequence ID" value="XM_007394234.1"/>
</dbReference>
<keyword evidence="8 15" id="KW-1133">Transmembrane helix</keyword>